<dbReference type="Proteomes" id="UP000070412">
    <property type="component" value="Unassembled WGS sequence"/>
</dbReference>
<dbReference type="EMBL" id="WVUK01000062">
    <property type="protein sequence ID" value="KAF7490494.1"/>
    <property type="molecule type" value="Genomic_DNA"/>
</dbReference>
<feature type="domain" description="AB hydrolase-1" evidence="1">
    <location>
        <begin position="44"/>
        <end position="262"/>
    </location>
</feature>
<evidence type="ECO:0000259" key="1">
    <source>
        <dbReference type="Pfam" id="PF00561"/>
    </source>
</evidence>
<dbReference type="AlphaFoldDB" id="A0A834R436"/>
<keyword evidence="2" id="KW-0378">Hydrolase</keyword>
<dbReference type="EnsemblMetazoa" id="SSS_836s_mrna">
    <property type="protein sequence ID" value="KAF7490494.1"/>
    <property type="gene ID" value="SSS_836"/>
</dbReference>
<protein>
    <submittedName>
        <fullName evidence="2">Valacyclovir hydrolase</fullName>
    </submittedName>
</protein>
<dbReference type="InterPro" id="IPR000073">
    <property type="entry name" value="AB_hydrolase_1"/>
</dbReference>
<evidence type="ECO:0000313" key="4">
    <source>
        <dbReference type="Proteomes" id="UP000070412"/>
    </source>
</evidence>
<keyword evidence="4" id="KW-1185">Reference proteome</keyword>
<name>A0A834R436_SARSC</name>
<reference evidence="3" key="3">
    <citation type="submission" date="2022-06" db="UniProtKB">
        <authorList>
            <consortium name="EnsemblMetazoa"/>
        </authorList>
    </citation>
    <scope>IDENTIFICATION</scope>
</reference>
<sequence>MEETQPMKPIKKIDKSDLIPDDSGSVELLGFPIHWERYGSGPQIVLLIPGALGTAKSDFYQQLRGPLAFDLNRYTFIAVELPGWGQSRPPKRPTHLNYNSYSVLGWSDGAKVAILCAILQPVRVQAVAASGIFVFGNKNNILPFLKTQKIDTWDAELRQNYEEIYGYELLQQLWDNHVNWCKDFQGRIAAIHAQKPELKEIRFAIHNDLMNGLGKIRCPVLIIHGDKDPLCGLEQPLYCQERIANCTLRRFPDASHNVHMTHTEEFRRLVDQFFSDNEDFY</sequence>
<dbReference type="Pfam" id="PF00561">
    <property type="entry name" value="Abhydrolase_1"/>
    <property type="match status" value="1"/>
</dbReference>
<dbReference type="SUPFAM" id="SSF53474">
    <property type="entry name" value="alpha/beta-Hydrolases"/>
    <property type="match status" value="1"/>
</dbReference>
<reference evidence="2" key="2">
    <citation type="submission" date="2020-01" db="EMBL/GenBank/DDBJ databases">
        <authorList>
            <person name="Korhonen P.K.K."/>
            <person name="Guangxu M.G."/>
            <person name="Wang T.W."/>
            <person name="Stroehlein A.J.S."/>
            <person name="Young N.D."/>
            <person name="Ang C.-S.A."/>
            <person name="Fernando D.W.F."/>
            <person name="Lu H.L."/>
            <person name="Taylor S.T."/>
            <person name="Ehtesham M.E.M."/>
            <person name="Najaraj S.H.N."/>
            <person name="Harsha G.H.G."/>
            <person name="Madugundu A.M."/>
            <person name="Renuse S.R."/>
            <person name="Holt D.H."/>
            <person name="Pandey A.P."/>
            <person name="Papenfuss A.P."/>
            <person name="Gasser R.B.G."/>
            <person name="Fischer K.F."/>
        </authorList>
    </citation>
    <scope>NUCLEOTIDE SEQUENCE</scope>
    <source>
        <strain evidence="2">SSS_KF_BRIS2020</strain>
    </source>
</reference>
<reference evidence="4" key="1">
    <citation type="journal article" date="2020" name="PLoS Negl. Trop. Dis.">
        <title>High-quality nuclear genome for Sarcoptes scabiei-A critical resource for a neglected parasite.</title>
        <authorList>
            <person name="Korhonen P.K."/>
            <person name="Gasser R.B."/>
            <person name="Ma G."/>
            <person name="Wang T."/>
            <person name="Stroehlein A.J."/>
            <person name="Young N.D."/>
            <person name="Ang C.S."/>
            <person name="Fernando D.D."/>
            <person name="Lu H.C."/>
            <person name="Taylor S."/>
            <person name="Reynolds S.L."/>
            <person name="Mofiz E."/>
            <person name="Najaraj S.H."/>
            <person name="Gowda H."/>
            <person name="Madugundu A."/>
            <person name="Renuse S."/>
            <person name="Holt D."/>
            <person name="Pandey A."/>
            <person name="Papenfuss A.T."/>
            <person name="Fischer K."/>
        </authorList>
    </citation>
    <scope>NUCLEOTIDE SEQUENCE [LARGE SCALE GENOMIC DNA]</scope>
</reference>
<proteinExistence type="predicted"/>
<gene>
    <name evidence="2" type="primary">SSS_836g</name>
    <name evidence="2" type="ORF">SSS_836</name>
</gene>
<dbReference type="PANTHER" id="PTHR46331:SF2">
    <property type="entry name" value="VALACYCLOVIR HYDROLASE"/>
    <property type="match status" value="1"/>
</dbReference>
<dbReference type="GO" id="GO:0017171">
    <property type="term" value="F:serine hydrolase activity"/>
    <property type="evidence" value="ECO:0007669"/>
    <property type="project" value="TreeGrafter"/>
</dbReference>
<evidence type="ECO:0000313" key="3">
    <source>
        <dbReference type="EnsemblMetazoa" id="KAF7490494.1"/>
    </source>
</evidence>
<accession>A0A834R436</accession>
<evidence type="ECO:0000313" key="2">
    <source>
        <dbReference type="EMBL" id="KAF7490494.1"/>
    </source>
</evidence>
<dbReference type="OrthoDB" id="19657at2759"/>
<dbReference type="InterPro" id="IPR029058">
    <property type="entry name" value="AB_hydrolase_fold"/>
</dbReference>
<dbReference type="PANTHER" id="PTHR46331">
    <property type="entry name" value="VALACYCLOVIR HYDROLASE"/>
    <property type="match status" value="1"/>
</dbReference>
<organism evidence="2">
    <name type="scientific">Sarcoptes scabiei</name>
    <name type="common">Itch mite</name>
    <name type="synonym">Acarus scabiei</name>
    <dbReference type="NCBI Taxonomy" id="52283"/>
    <lineage>
        <taxon>Eukaryota</taxon>
        <taxon>Metazoa</taxon>
        <taxon>Ecdysozoa</taxon>
        <taxon>Arthropoda</taxon>
        <taxon>Chelicerata</taxon>
        <taxon>Arachnida</taxon>
        <taxon>Acari</taxon>
        <taxon>Acariformes</taxon>
        <taxon>Sarcoptiformes</taxon>
        <taxon>Astigmata</taxon>
        <taxon>Psoroptidia</taxon>
        <taxon>Sarcoptoidea</taxon>
        <taxon>Sarcoptidae</taxon>
        <taxon>Sarcoptinae</taxon>
        <taxon>Sarcoptes</taxon>
    </lineage>
</organism>
<dbReference type="Gene3D" id="3.40.50.1820">
    <property type="entry name" value="alpha/beta hydrolase"/>
    <property type="match status" value="1"/>
</dbReference>